<evidence type="ECO:0000259" key="3">
    <source>
        <dbReference type="Pfam" id="PF17147"/>
    </source>
</evidence>
<dbReference type="KEGG" id="ccl:Clocl_1343"/>
<dbReference type="AlphaFoldDB" id="G8M0E9"/>
<dbReference type="Pfam" id="PF01855">
    <property type="entry name" value="POR_N"/>
    <property type="match status" value="1"/>
</dbReference>
<dbReference type="CDD" id="cd07034">
    <property type="entry name" value="TPP_PYR_PFOR_IOR-alpha_like"/>
    <property type="match status" value="1"/>
</dbReference>
<proteinExistence type="predicted"/>
<reference evidence="4 5" key="2">
    <citation type="journal article" date="2012" name="Stand. Genomic Sci.">
        <title>Complete Genome Sequence of Clostridium clariflavum DSM 19732.</title>
        <authorList>
            <person name="Izquierdo J.A."/>
            <person name="Goodwin L."/>
            <person name="Davenport K.W."/>
            <person name="Teshima H."/>
            <person name="Bruce D."/>
            <person name="Detter C."/>
            <person name="Tapia R."/>
            <person name="Han S."/>
            <person name="Land M."/>
            <person name="Hauser L."/>
            <person name="Jeffries C.D."/>
            <person name="Han J."/>
            <person name="Pitluck S."/>
            <person name="Nolan M."/>
            <person name="Chen A."/>
            <person name="Huntemann M."/>
            <person name="Mavromatis K."/>
            <person name="Mikhailova N."/>
            <person name="Liolios K."/>
            <person name="Woyke T."/>
            <person name="Lynd L.R."/>
        </authorList>
    </citation>
    <scope>NUCLEOTIDE SEQUENCE [LARGE SCALE GENOMIC DNA]</scope>
    <source>
        <strain evidence="5">DSM 19732 / NBRC 101661 / EBR45</strain>
    </source>
</reference>
<dbReference type="STRING" id="720554.Clocl_1343"/>
<name>G8M0E9_ACECE</name>
<evidence type="ECO:0000313" key="5">
    <source>
        <dbReference type="Proteomes" id="UP000005435"/>
    </source>
</evidence>
<reference evidence="5" key="1">
    <citation type="submission" date="2011-12" db="EMBL/GenBank/DDBJ databases">
        <title>Complete sequence of Clostridium clariflavum DSM 19732.</title>
        <authorList>
            <consortium name="US DOE Joint Genome Institute"/>
            <person name="Lucas S."/>
            <person name="Han J."/>
            <person name="Lapidus A."/>
            <person name="Cheng J.-F."/>
            <person name="Goodwin L."/>
            <person name="Pitluck S."/>
            <person name="Peters L."/>
            <person name="Teshima H."/>
            <person name="Detter J.C."/>
            <person name="Han C."/>
            <person name="Tapia R."/>
            <person name="Land M."/>
            <person name="Hauser L."/>
            <person name="Kyrpides N."/>
            <person name="Ivanova N."/>
            <person name="Pagani I."/>
            <person name="Kitzmiller T."/>
            <person name="Lynd L."/>
            <person name="Izquierdo J."/>
            <person name="Woyke T."/>
        </authorList>
    </citation>
    <scope>NUCLEOTIDE SEQUENCE [LARGE SCALE GENOMIC DNA]</scope>
    <source>
        <strain evidence="5">DSM 19732 / NBRC 101661 / EBR45</strain>
    </source>
</reference>
<gene>
    <name evidence="4" type="ordered locus">Clocl_1343</name>
</gene>
<dbReference type="InterPro" id="IPR002880">
    <property type="entry name" value="Pyrv_Fd/Flavodoxin_OxRdtase_N"/>
</dbReference>
<keyword evidence="1" id="KW-0560">Oxidoreductase</keyword>
<dbReference type="HOGENOM" id="CLU_017038_0_0_9"/>
<dbReference type="NCBIfam" id="NF005507">
    <property type="entry name" value="PRK07119.1"/>
    <property type="match status" value="1"/>
</dbReference>
<dbReference type="PANTHER" id="PTHR43088">
    <property type="entry name" value="SUBUNIT OF PYRUVATE:FLAVODOXIN OXIDOREDUCTASE-RELATED"/>
    <property type="match status" value="1"/>
</dbReference>
<dbReference type="eggNOG" id="COG0674">
    <property type="taxonomic scope" value="Bacteria"/>
</dbReference>
<dbReference type="Proteomes" id="UP000005435">
    <property type="component" value="Chromosome"/>
</dbReference>
<keyword evidence="5" id="KW-1185">Reference proteome</keyword>
<dbReference type="PANTHER" id="PTHR43088:SF1">
    <property type="entry name" value="SUBUNIT OF PYRUVATE:FLAVODOXIN OXIDOREDUCTASE"/>
    <property type="match status" value="1"/>
</dbReference>
<evidence type="ECO:0000256" key="1">
    <source>
        <dbReference type="ARBA" id="ARBA00023002"/>
    </source>
</evidence>
<organism evidence="4 5">
    <name type="scientific">Acetivibrio clariflavus (strain DSM 19732 / NBRC 101661 / EBR45)</name>
    <name type="common">Clostridium clariflavum</name>
    <dbReference type="NCBI Taxonomy" id="720554"/>
    <lineage>
        <taxon>Bacteria</taxon>
        <taxon>Bacillati</taxon>
        <taxon>Bacillota</taxon>
        <taxon>Clostridia</taxon>
        <taxon>Eubacteriales</taxon>
        <taxon>Oscillospiraceae</taxon>
        <taxon>Acetivibrio</taxon>
    </lineage>
</organism>
<dbReference type="GO" id="GO:0016491">
    <property type="term" value="F:oxidoreductase activity"/>
    <property type="evidence" value="ECO:0007669"/>
    <property type="project" value="UniProtKB-KW"/>
</dbReference>
<dbReference type="InterPro" id="IPR033412">
    <property type="entry name" value="PFOR_II"/>
</dbReference>
<dbReference type="SUPFAM" id="SSF52922">
    <property type="entry name" value="TK C-terminal domain-like"/>
    <property type="match status" value="1"/>
</dbReference>
<dbReference type="OrthoDB" id="9794954at2"/>
<evidence type="ECO:0000259" key="2">
    <source>
        <dbReference type="Pfam" id="PF01855"/>
    </source>
</evidence>
<dbReference type="InterPro" id="IPR052368">
    <property type="entry name" value="2-oxoacid_oxidoreductase"/>
</dbReference>
<feature type="domain" description="Pyruvate flavodoxin/ferredoxin oxidoreductase pyrimidine binding" evidence="2">
    <location>
        <begin position="15"/>
        <end position="236"/>
    </location>
</feature>
<dbReference type="InterPro" id="IPR009014">
    <property type="entry name" value="Transketo_C/PFOR_II"/>
</dbReference>
<dbReference type="EMBL" id="CP003065">
    <property type="protein sequence ID" value="AEV67994.1"/>
    <property type="molecule type" value="Genomic_DNA"/>
</dbReference>
<feature type="domain" description="Pyruvate:ferredoxin oxidoreductase core" evidence="3">
    <location>
        <begin position="248"/>
        <end position="342"/>
    </location>
</feature>
<dbReference type="RefSeq" id="WP_014254608.1">
    <property type="nucleotide sequence ID" value="NC_016627.1"/>
</dbReference>
<dbReference type="Pfam" id="PF17147">
    <property type="entry name" value="PFOR_II"/>
    <property type="match status" value="1"/>
</dbReference>
<dbReference type="SUPFAM" id="SSF52518">
    <property type="entry name" value="Thiamin diphosphate-binding fold (THDP-binding)"/>
    <property type="match status" value="1"/>
</dbReference>
<dbReference type="Gene3D" id="3.40.50.970">
    <property type="match status" value="1"/>
</dbReference>
<dbReference type="InterPro" id="IPR029061">
    <property type="entry name" value="THDP-binding"/>
</dbReference>
<sequence>MGEKLLMKGNEAIAEAAIRAGCRHYFGYPITPQTEIAHYMAKKMPEVGGTFVQAESEIAAINMVYGAASAGVRVMTSSSSPGISLKQEGISYAAGAELPAVIVNIVRCGPGLGGILPAQCDYFQAVKGGGHGDYKMVVLAPSSVQELYELTVEAFNIADKYRQLTMIMGDGILGQMMEAVEFRDEENIVKVDKPWATTGTGLKREHNTIQSIYIQPEVLEEHNRKLQKKYRLIEENEVRVETYNCEDAEIIVAAFGTTARIVNNVIKMAEKEGIKVGLIRPITLWPFPVKEFEKYAEVPKAFLSVELNAGQMVEDVKLAVNGKRPVYFYGRMGGMIPTQKEILDQIKQILNK</sequence>
<accession>G8M0E9</accession>
<dbReference type="Gene3D" id="3.40.50.920">
    <property type="match status" value="1"/>
</dbReference>
<protein>
    <submittedName>
        <fullName evidence="4">2-oxoacid:ferredoxin oxidoreductase, alpha subunit</fullName>
    </submittedName>
</protein>
<evidence type="ECO:0000313" key="4">
    <source>
        <dbReference type="EMBL" id="AEV67994.1"/>
    </source>
</evidence>